<comment type="caution">
    <text evidence="1">The sequence shown here is derived from an EMBL/GenBank/DDBJ whole genome shotgun (WGS) entry which is preliminary data.</text>
</comment>
<protein>
    <submittedName>
        <fullName evidence="1">Uncharacterized protein</fullName>
    </submittedName>
</protein>
<dbReference type="EMBL" id="BARU01015777">
    <property type="protein sequence ID" value="GAH55253.1"/>
    <property type="molecule type" value="Genomic_DNA"/>
</dbReference>
<reference evidence="1" key="1">
    <citation type="journal article" date="2014" name="Front. Microbiol.">
        <title>High frequency of phylogenetically diverse reductive dehalogenase-homologous genes in deep subseafloor sedimentary metagenomes.</title>
        <authorList>
            <person name="Kawai M."/>
            <person name="Futagami T."/>
            <person name="Toyoda A."/>
            <person name="Takaki Y."/>
            <person name="Nishi S."/>
            <person name="Hori S."/>
            <person name="Arai W."/>
            <person name="Tsubouchi T."/>
            <person name="Morono Y."/>
            <person name="Uchiyama I."/>
            <person name="Ito T."/>
            <person name="Fujiyama A."/>
            <person name="Inagaki F."/>
            <person name="Takami H."/>
        </authorList>
    </citation>
    <scope>NUCLEOTIDE SEQUENCE</scope>
    <source>
        <strain evidence="1">Expedition CK06-06</strain>
    </source>
</reference>
<proteinExistence type="predicted"/>
<accession>X1ICE9</accession>
<dbReference type="AlphaFoldDB" id="X1ICE9"/>
<organism evidence="1">
    <name type="scientific">marine sediment metagenome</name>
    <dbReference type="NCBI Taxonomy" id="412755"/>
    <lineage>
        <taxon>unclassified sequences</taxon>
        <taxon>metagenomes</taxon>
        <taxon>ecological metagenomes</taxon>
    </lineage>
</organism>
<feature type="non-terminal residue" evidence="1">
    <location>
        <position position="1"/>
    </location>
</feature>
<gene>
    <name evidence="1" type="ORF">S03H2_26856</name>
</gene>
<evidence type="ECO:0000313" key="1">
    <source>
        <dbReference type="EMBL" id="GAH55253.1"/>
    </source>
</evidence>
<name>X1ICE9_9ZZZZ</name>
<sequence>AIRISYSNPLLIPMLEELVKGCETKKFIKVETD</sequence>